<dbReference type="GO" id="GO:0003677">
    <property type="term" value="F:DNA binding"/>
    <property type="evidence" value="ECO:0007669"/>
    <property type="project" value="InterPro"/>
</dbReference>
<gene>
    <name evidence="2" type="ORF">CES85_3675</name>
</gene>
<dbReference type="InterPro" id="IPR002514">
    <property type="entry name" value="Transposase_8"/>
</dbReference>
<dbReference type="AlphaFoldDB" id="A0A248UMU7"/>
<dbReference type="Proteomes" id="UP000215256">
    <property type="component" value="Plasmid unnamed1"/>
</dbReference>
<evidence type="ECO:0000313" key="3">
    <source>
        <dbReference type="Proteomes" id="UP000215256"/>
    </source>
</evidence>
<dbReference type="InterPro" id="IPR009057">
    <property type="entry name" value="Homeodomain-like_sf"/>
</dbReference>
<feature type="region of interest" description="Disordered" evidence="1">
    <location>
        <begin position="1"/>
        <end position="76"/>
    </location>
</feature>
<proteinExistence type="predicted"/>
<accession>A0A248UMU7</accession>
<reference evidence="2 3" key="1">
    <citation type="submission" date="2017-07" db="EMBL/GenBank/DDBJ databases">
        <title>Phylogenetic study on the rhizospheric bacterium Ochrobactrum sp. A44.</title>
        <authorList>
            <person name="Krzyzanowska D.M."/>
            <person name="Ossowicki A."/>
            <person name="Rajewska M."/>
            <person name="Maciag T."/>
            <person name="Kaczynski Z."/>
            <person name="Czerwicka M."/>
            <person name="Jafra S."/>
        </authorList>
    </citation>
    <scope>NUCLEOTIDE SEQUENCE [LARGE SCALE GENOMIC DNA]</scope>
    <source>
        <strain evidence="2 3">A44</strain>
        <plasmid evidence="2 3">unnamed1</plasmid>
    </source>
</reference>
<dbReference type="GO" id="GO:0004803">
    <property type="term" value="F:transposase activity"/>
    <property type="evidence" value="ECO:0007669"/>
    <property type="project" value="InterPro"/>
</dbReference>
<dbReference type="KEGG" id="och:CES85_3675"/>
<geneLocation type="plasmid" evidence="2 3">
    <name>unnamed1</name>
</geneLocation>
<feature type="compositionally biased region" description="Low complexity" evidence="1">
    <location>
        <begin position="37"/>
        <end position="60"/>
    </location>
</feature>
<dbReference type="RefSeq" id="WP_095448708.1">
    <property type="nucleotide sequence ID" value="NZ_CP022605.1"/>
</dbReference>
<dbReference type="SUPFAM" id="SSF46689">
    <property type="entry name" value="Homeodomain-like"/>
    <property type="match status" value="1"/>
</dbReference>
<evidence type="ECO:0000313" key="2">
    <source>
        <dbReference type="EMBL" id="ASV88008.1"/>
    </source>
</evidence>
<evidence type="ECO:0000256" key="1">
    <source>
        <dbReference type="SAM" id="MobiDB-lite"/>
    </source>
</evidence>
<sequence>MADETTANVNETATGTQTAESVGTAPKTPKPRKKADATPAKTKAAPALKPTKAPKVTAKASKVSPVAAGAEPRKVRKYTPAERASLLASIEKAIKSGKSTLKVALQQANVGEQTYYNWKNAAAKASPTGKSSAGDDLSALVALEAENTRLRKELATKLRAENAELRRRLGQD</sequence>
<feature type="compositionally biased region" description="Polar residues" evidence="1">
    <location>
        <begin position="1"/>
        <end position="21"/>
    </location>
</feature>
<keyword evidence="2" id="KW-0614">Plasmid</keyword>
<name>A0A248UMU7_9HYPH</name>
<dbReference type="Pfam" id="PF01527">
    <property type="entry name" value="HTH_Tnp_1"/>
    <property type="match status" value="1"/>
</dbReference>
<dbReference type="EMBL" id="CP022605">
    <property type="protein sequence ID" value="ASV88008.1"/>
    <property type="molecule type" value="Genomic_DNA"/>
</dbReference>
<organism evidence="2 3">
    <name type="scientific">Ochrobactrum quorumnocens</name>
    <dbReference type="NCBI Taxonomy" id="271865"/>
    <lineage>
        <taxon>Bacteria</taxon>
        <taxon>Pseudomonadati</taxon>
        <taxon>Pseudomonadota</taxon>
        <taxon>Alphaproteobacteria</taxon>
        <taxon>Hyphomicrobiales</taxon>
        <taxon>Brucellaceae</taxon>
        <taxon>Brucella/Ochrobactrum group</taxon>
        <taxon>Ochrobactrum</taxon>
    </lineage>
</organism>
<protein>
    <submittedName>
        <fullName evidence="2">Transposase family protein</fullName>
    </submittedName>
</protein>
<dbReference type="GO" id="GO:0006313">
    <property type="term" value="P:DNA transposition"/>
    <property type="evidence" value="ECO:0007669"/>
    <property type="project" value="InterPro"/>
</dbReference>
<dbReference type="OrthoDB" id="8453701at2"/>